<reference evidence="1" key="1">
    <citation type="submission" date="2022-07" db="EMBL/GenBank/DDBJ databases">
        <title>Genome Sequence of Phlebia brevispora.</title>
        <authorList>
            <person name="Buettner E."/>
        </authorList>
    </citation>
    <scope>NUCLEOTIDE SEQUENCE</scope>
    <source>
        <strain evidence="1">MPL23</strain>
    </source>
</reference>
<evidence type="ECO:0000313" key="2">
    <source>
        <dbReference type="Proteomes" id="UP001148662"/>
    </source>
</evidence>
<keyword evidence="2" id="KW-1185">Reference proteome</keyword>
<gene>
    <name evidence="1" type="ORF">NM688_g919</name>
</gene>
<organism evidence="1 2">
    <name type="scientific">Phlebia brevispora</name>
    <dbReference type="NCBI Taxonomy" id="194682"/>
    <lineage>
        <taxon>Eukaryota</taxon>
        <taxon>Fungi</taxon>
        <taxon>Dikarya</taxon>
        <taxon>Basidiomycota</taxon>
        <taxon>Agaricomycotina</taxon>
        <taxon>Agaricomycetes</taxon>
        <taxon>Polyporales</taxon>
        <taxon>Meruliaceae</taxon>
        <taxon>Phlebia</taxon>
    </lineage>
</organism>
<proteinExistence type="predicted"/>
<dbReference type="Proteomes" id="UP001148662">
    <property type="component" value="Unassembled WGS sequence"/>
</dbReference>
<name>A0ACC1TCU8_9APHY</name>
<comment type="caution">
    <text evidence="1">The sequence shown here is derived from an EMBL/GenBank/DDBJ whole genome shotgun (WGS) entry which is preliminary data.</text>
</comment>
<accession>A0ACC1TCU8</accession>
<dbReference type="EMBL" id="JANHOG010000088">
    <property type="protein sequence ID" value="KAJ3558452.1"/>
    <property type="molecule type" value="Genomic_DNA"/>
</dbReference>
<protein>
    <submittedName>
        <fullName evidence="1">Uncharacterized protein</fullName>
    </submittedName>
</protein>
<evidence type="ECO:0000313" key="1">
    <source>
        <dbReference type="EMBL" id="KAJ3558452.1"/>
    </source>
</evidence>
<sequence>MSSSNRVVAVAGSDGRVNRTWILFGTELKSQAVNWTTKYILAKQGDWSPEDAEPLGLVRGGWPCNDDTRPFAVCAQYMAPYADNAYYWQNTCGLTESSDVIIADHSGIEPWPYDVTDCGSGYVSTCCTEAWEDPGTAACSIAVDCDVTTGDPPVLNDVYYLPSWWADWGCALDNGTHLLSDVIVNILPGNTPQSSLNLCSELGYSMGGMENGDECYCGTAPLEPWSPADGLDTCVTRCPGNYLYTCGGPSLMQVFEYLV</sequence>